<proteinExistence type="predicted"/>
<evidence type="ECO:0000313" key="2">
    <source>
        <dbReference type="EMBL" id="OPA76137.1"/>
    </source>
</evidence>
<gene>
    <name evidence="2" type="ORF">BVG16_18145</name>
</gene>
<dbReference type="STRING" id="1324314.BVG16_18145"/>
<organism evidence="2 3">
    <name type="scientific">Paenibacillus selenitireducens</name>
    <dbReference type="NCBI Taxonomy" id="1324314"/>
    <lineage>
        <taxon>Bacteria</taxon>
        <taxon>Bacillati</taxon>
        <taxon>Bacillota</taxon>
        <taxon>Bacilli</taxon>
        <taxon>Bacillales</taxon>
        <taxon>Paenibacillaceae</taxon>
        <taxon>Paenibacillus</taxon>
    </lineage>
</organism>
<feature type="transmembrane region" description="Helical" evidence="1">
    <location>
        <begin position="142"/>
        <end position="169"/>
    </location>
</feature>
<dbReference type="Proteomes" id="UP000190188">
    <property type="component" value="Unassembled WGS sequence"/>
</dbReference>
<feature type="transmembrane region" description="Helical" evidence="1">
    <location>
        <begin position="26"/>
        <end position="44"/>
    </location>
</feature>
<evidence type="ECO:0000256" key="1">
    <source>
        <dbReference type="SAM" id="Phobius"/>
    </source>
</evidence>
<reference evidence="2 3" key="1">
    <citation type="submission" date="2017-01" db="EMBL/GenBank/DDBJ databases">
        <title>Genome analysis of Paenibacillus selenitrireducens ES3-24.</title>
        <authorList>
            <person name="Xu D."/>
            <person name="Yao R."/>
            <person name="Zheng S."/>
        </authorList>
    </citation>
    <scope>NUCLEOTIDE SEQUENCE [LARGE SCALE GENOMIC DNA]</scope>
    <source>
        <strain evidence="2 3">ES3-24</strain>
    </source>
</reference>
<feature type="transmembrane region" description="Helical" evidence="1">
    <location>
        <begin position="220"/>
        <end position="242"/>
    </location>
</feature>
<keyword evidence="3" id="KW-1185">Reference proteome</keyword>
<dbReference type="OrthoDB" id="2373063at2"/>
<sequence length="252" mass="29000">MNRNALTYLIKHEFKFRRRNCRNRKWYGIYGLAVAALIAFAYNFLHATIIFQPTTLLFAVFIFPYAGFMRAMMTVSKEWKDGTYGWWLTLPYSRGTLLRAKYIASAMWMVIYGLIALAITAVVGILTMWIQAPLEADAIFEFLKLIGLAYLFMYSIMPFIMGFGIFGSIVRYSKWKPAMPLIWVSYGLSANLLSFVPALMSGEDNFDYTNMYQITGNSMTWLWLAVMLICSLIVGNLMVWIASNIMKKQLTL</sequence>
<keyword evidence="1" id="KW-0472">Membrane</keyword>
<evidence type="ECO:0000313" key="3">
    <source>
        <dbReference type="Proteomes" id="UP000190188"/>
    </source>
</evidence>
<feature type="transmembrane region" description="Helical" evidence="1">
    <location>
        <begin position="102"/>
        <end position="130"/>
    </location>
</feature>
<protein>
    <submittedName>
        <fullName evidence="2">Uncharacterized protein</fullName>
    </submittedName>
</protein>
<keyword evidence="1" id="KW-1133">Transmembrane helix</keyword>
<name>A0A1T2X8C9_9BACL</name>
<dbReference type="Pfam" id="PF12730">
    <property type="entry name" value="ABC2_membrane_4"/>
    <property type="match status" value="1"/>
</dbReference>
<comment type="caution">
    <text evidence="2">The sequence shown here is derived from an EMBL/GenBank/DDBJ whole genome shotgun (WGS) entry which is preliminary data.</text>
</comment>
<feature type="transmembrane region" description="Helical" evidence="1">
    <location>
        <begin position="181"/>
        <end position="200"/>
    </location>
</feature>
<dbReference type="AlphaFoldDB" id="A0A1T2X8C9"/>
<feature type="transmembrane region" description="Helical" evidence="1">
    <location>
        <begin position="50"/>
        <end position="68"/>
    </location>
</feature>
<keyword evidence="1" id="KW-0812">Transmembrane</keyword>
<dbReference type="EMBL" id="MSZX01000007">
    <property type="protein sequence ID" value="OPA76137.1"/>
    <property type="molecule type" value="Genomic_DNA"/>
</dbReference>
<dbReference type="RefSeq" id="WP_078500304.1">
    <property type="nucleotide sequence ID" value="NZ_MSZX01000007.1"/>
</dbReference>
<accession>A0A1T2X8C9</accession>